<dbReference type="InterPro" id="IPR017482">
    <property type="entry name" value="Lambda-type_endonuclease"/>
</dbReference>
<dbReference type="EMBL" id="JTDO01000004">
    <property type="protein sequence ID" value="KLT73282.1"/>
    <property type="molecule type" value="Genomic_DNA"/>
</dbReference>
<accession>A0A0J0YT51</accession>
<dbReference type="InterPro" id="IPR011335">
    <property type="entry name" value="Restrct_endonuc-II-like"/>
</dbReference>
<evidence type="ECO:0000313" key="3">
    <source>
        <dbReference type="Proteomes" id="UP000036027"/>
    </source>
</evidence>
<sequence length="203" mass="23242">MEQRTDEWFSARAGKVTASMVYAVAAKGRNGQYYKAREDYLNKLLCERLTNSPSESVNSRSLQHGRDLEPKARAIYIIETGNDVSEIGFIQHPEITGSGASPDGLVYPDGLVEIKCPTTAVHIGFLKNSKPKDEYFYQMQWQMACTGRKWCDFVSYDDRLPEHLSYKCIRINRDDDLIQEIETEVVSFLGELEQQIKELEEKC</sequence>
<comment type="caution">
    <text evidence="2">The sequence shown here is derived from an EMBL/GenBank/DDBJ whole genome shotgun (WGS) entry which is preliminary data.</text>
</comment>
<keyword evidence="2" id="KW-0378">Hydrolase</keyword>
<dbReference type="PATRIC" id="fig|1470200.3.peg.1795"/>
<dbReference type="OrthoDB" id="1245848at2"/>
<dbReference type="InterPro" id="IPR051703">
    <property type="entry name" value="NF-kappa-B_Signaling_Reg"/>
</dbReference>
<dbReference type="Pfam" id="PF09588">
    <property type="entry name" value="YqaJ"/>
    <property type="match status" value="1"/>
</dbReference>
<keyword evidence="2" id="KW-0269">Exonuclease</keyword>
<dbReference type="InterPro" id="IPR011604">
    <property type="entry name" value="PDDEXK-like_dom_sf"/>
</dbReference>
<dbReference type="AlphaFoldDB" id="A0A0J0YT51"/>
<feature type="domain" description="YqaJ viral recombinase" evidence="1">
    <location>
        <begin position="7"/>
        <end position="148"/>
    </location>
</feature>
<dbReference type="InterPro" id="IPR019080">
    <property type="entry name" value="YqaJ_viral_recombinase"/>
</dbReference>
<dbReference type="PANTHER" id="PTHR46609">
    <property type="entry name" value="EXONUCLEASE, PHAGE-TYPE/RECB, C-TERMINAL DOMAIN-CONTAINING PROTEIN"/>
    <property type="match status" value="1"/>
</dbReference>
<reference evidence="2 3" key="1">
    <citation type="submission" date="2014-11" db="EMBL/GenBank/DDBJ databases">
        <title>Genome of a novel goose pathogen.</title>
        <authorList>
            <person name="Hansen C.M."/>
            <person name="Hueffer K."/>
            <person name="Choi S.C."/>
        </authorList>
    </citation>
    <scope>NUCLEOTIDE SEQUENCE [LARGE SCALE GENOMIC DNA]</scope>
    <source>
        <strain evidence="2 3">KH1503</strain>
    </source>
</reference>
<keyword evidence="2" id="KW-0540">Nuclease</keyword>
<keyword evidence="3" id="KW-1185">Reference proteome</keyword>
<proteinExistence type="predicted"/>
<evidence type="ECO:0000313" key="2">
    <source>
        <dbReference type="EMBL" id="KLT73282.1"/>
    </source>
</evidence>
<name>A0A0J0YT51_9NEIS</name>
<evidence type="ECO:0000259" key="1">
    <source>
        <dbReference type="Pfam" id="PF09588"/>
    </source>
</evidence>
<dbReference type="GO" id="GO:0004527">
    <property type="term" value="F:exonuclease activity"/>
    <property type="evidence" value="ECO:0007669"/>
    <property type="project" value="UniProtKB-KW"/>
</dbReference>
<dbReference type="RefSeq" id="WP_047760515.1">
    <property type="nucleotide sequence ID" value="NZ_CP091510.1"/>
</dbReference>
<organism evidence="2 3">
    <name type="scientific">Neisseria arctica</name>
    <dbReference type="NCBI Taxonomy" id="1470200"/>
    <lineage>
        <taxon>Bacteria</taxon>
        <taxon>Pseudomonadati</taxon>
        <taxon>Pseudomonadota</taxon>
        <taxon>Betaproteobacteria</taxon>
        <taxon>Neisseriales</taxon>
        <taxon>Neisseriaceae</taxon>
        <taxon>Neisseria</taxon>
    </lineage>
</organism>
<dbReference type="NCBIfam" id="TIGR03033">
    <property type="entry name" value="phage_rel_nuc"/>
    <property type="match status" value="1"/>
</dbReference>
<gene>
    <name evidence="2" type="ORF">PL75_03415</name>
</gene>
<dbReference type="SUPFAM" id="SSF52980">
    <property type="entry name" value="Restriction endonuclease-like"/>
    <property type="match status" value="1"/>
</dbReference>
<dbReference type="Gene3D" id="3.90.320.10">
    <property type="match status" value="1"/>
</dbReference>
<dbReference type="PANTHER" id="PTHR46609:SF8">
    <property type="entry name" value="YQAJ VIRAL RECOMBINASE DOMAIN-CONTAINING PROTEIN"/>
    <property type="match status" value="1"/>
</dbReference>
<protein>
    <submittedName>
        <fullName evidence="2">Exonuclease</fullName>
    </submittedName>
</protein>
<dbReference type="Proteomes" id="UP000036027">
    <property type="component" value="Unassembled WGS sequence"/>
</dbReference>
<dbReference type="CDD" id="cd22343">
    <property type="entry name" value="PDDEXK_lambda_exonuclease-like"/>
    <property type="match status" value="1"/>
</dbReference>
<dbReference type="STRING" id="1470200.PL75_03415"/>